<evidence type="ECO:0000259" key="2">
    <source>
        <dbReference type="Pfam" id="PF00535"/>
    </source>
</evidence>
<dbReference type="Proteomes" id="UP001501079">
    <property type="component" value="Unassembled WGS sequence"/>
</dbReference>
<dbReference type="PANTHER" id="PTHR43179">
    <property type="entry name" value="RHAMNOSYLTRANSFERASE WBBL"/>
    <property type="match status" value="1"/>
</dbReference>
<dbReference type="RefSeq" id="WP_344752000.1">
    <property type="nucleotide sequence ID" value="NZ_BAABBW010000001.1"/>
</dbReference>
<evidence type="ECO:0000313" key="5">
    <source>
        <dbReference type="Proteomes" id="UP001501079"/>
    </source>
</evidence>
<evidence type="ECO:0000313" key="4">
    <source>
        <dbReference type="EMBL" id="GAA4170383.1"/>
    </source>
</evidence>
<keyword evidence="5" id="KW-1185">Reference proteome</keyword>
<evidence type="ECO:0000256" key="1">
    <source>
        <dbReference type="ARBA" id="ARBA00022679"/>
    </source>
</evidence>
<gene>
    <name evidence="4" type="ORF">GCM10022287_08190</name>
</gene>
<dbReference type="Pfam" id="PF00535">
    <property type="entry name" value="Glycos_transf_2"/>
    <property type="match status" value="1"/>
</dbReference>
<evidence type="ECO:0008006" key="6">
    <source>
        <dbReference type="Google" id="ProtNLM"/>
    </source>
</evidence>
<name>A0ABP7ZTX4_9MICO</name>
<dbReference type="SUPFAM" id="SSF53756">
    <property type="entry name" value="UDP-Glycosyltransferase/glycogen phosphorylase"/>
    <property type="match status" value="1"/>
</dbReference>
<dbReference type="Gene3D" id="3.90.550.10">
    <property type="entry name" value="Spore Coat Polysaccharide Biosynthesis Protein SpsA, Chain A"/>
    <property type="match status" value="1"/>
</dbReference>
<comment type="caution">
    <text evidence="4">The sequence shown here is derived from an EMBL/GenBank/DDBJ whole genome shotgun (WGS) entry which is preliminary data.</text>
</comment>
<dbReference type="InterPro" id="IPR027791">
    <property type="entry name" value="Galactosyl_T_C"/>
</dbReference>
<organism evidence="4 5">
    <name type="scientific">Gryllotalpicola koreensis</name>
    <dbReference type="NCBI Taxonomy" id="993086"/>
    <lineage>
        <taxon>Bacteria</taxon>
        <taxon>Bacillati</taxon>
        <taxon>Actinomycetota</taxon>
        <taxon>Actinomycetes</taxon>
        <taxon>Micrococcales</taxon>
        <taxon>Microbacteriaceae</taxon>
        <taxon>Gryllotalpicola</taxon>
    </lineage>
</organism>
<dbReference type="EMBL" id="BAABBW010000001">
    <property type="protein sequence ID" value="GAA4170383.1"/>
    <property type="molecule type" value="Genomic_DNA"/>
</dbReference>
<dbReference type="SUPFAM" id="SSF53448">
    <property type="entry name" value="Nucleotide-diphospho-sugar transferases"/>
    <property type="match status" value="1"/>
</dbReference>
<feature type="domain" description="Galactosyltransferase C-terminal" evidence="3">
    <location>
        <begin position="176"/>
        <end position="225"/>
    </location>
</feature>
<dbReference type="Pfam" id="PF02709">
    <property type="entry name" value="Glyco_transf_7C"/>
    <property type="match status" value="1"/>
</dbReference>
<dbReference type="CDD" id="cd04186">
    <property type="entry name" value="GT_2_like_c"/>
    <property type="match status" value="1"/>
</dbReference>
<dbReference type="Gene3D" id="3.40.50.2000">
    <property type="entry name" value="Glycogen Phosphorylase B"/>
    <property type="match status" value="2"/>
</dbReference>
<dbReference type="PANTHER" id="PTHR43179:SF7">
    <property type="entry name" value="RHAMNOSYLTRANSFERASE WBBL"/>
    <property type="match status" value="1"/>
</dbReference>
<proteinExistence type="predicted"/>
<dbReference type="Pfam" id="PF13692">
    <property type="entry name" value="Glyco_trans_1_4"/>
    <property type="match status" value="1"/>
</dbReference>
<dbReference type="InterPro" id="IPR029044">
    <property type="entry name" value="Nucleotide-diphossugar_trans"/>
</dbReference>
<sequence>MTSLTVVIVSYNTREQTLACLDSLAAAAEGAPGLELSTIVVDNGSADGSAEAVRVRHPSVLVIEAGENLGFAAGVNRGVARATGEYVLLLNPDTTVLPGALAALVDYAVAHPEHGLYGGRTLAADGSLEPSSCWGAPSLWSLLCFATGLSTAFARSRVFDPESLGRWARDTVREVPVITGCLLLVRRSDWNRLGGMDERFFLYGEDADFSLRAAAAGMRPVIVPAATIVHTVGGSTSESGRERNGRKMSMVMAGKATLLRARWSPGRARLGIALLEAGALTRGLLERAVGRAGGTWSEVWRRRADWVPGYPAARARLFDALGVSSGTDAGLVVEAEPAFRTEHANPYTARLYRSMAGLGVTVRDLSYWRLATARLDIVHLHWPELTFLSGHRSWRSAARLTLFFGALRLARRRGTRLVWTVHNVVDHEQRSTPALRARLRRLLGANVDGILSLSASGVDAARRSYPELAGRPAFVTPHGHYRADYDFSATRAGARARLGLDGEGLVAASVGQLRPYKNVPHLLEVFRAAGGEARLAIAGRPSSDAERTAITDAAAGDPRIVLDLAFQSAQRVADWLCASDLVVLPYRAIENSGSAILALSASRPVLVPRLGAMGELAALVGPSWVRSYDGELDAAVLADALAWARDEPRPGVADLSALEWDAIAAATLDAYRAVLGRASATPVAEETGESEERSWVPVLE</sequence>
<evidence type="ECO:0000259" key="3">
    <source>
        <dbReference type="Pfam" id="PF02709"/>
    </source>
</evidence>
<accession>A0ABP7ZTX4</accession>
<reference evidence="5" key="1">
    <citation type="journal article" date="2019" name="Int. J. Syst. Evol. Microbiol.">
        <title>The Global Catalogue of Microorganisms (GCM) 10K type strain sequencing project: providing services to taxonomists for standard genome sequencing and annotation.</title>
        <authorList>
            <consortium name="The Broad Institute Genomics Platform"/>
            <consortium name="The Broad Institute Genome Sequencing Center for Infectious Disease"/>
            <person name="Wu L."/>
            <person name="Ma J."/>
        </authorList>
    </citation>
    <scope>NUCLEOTIDE SEQUENCE [LARGE SCALE GENOMIC DNA]</scope>
    <source>
        <strain evidence="5">JCM 17591</strain>
    </source>
</reference>
<protein>
    <recommendedName>
        <fullName evidence="6">Glycosyltransferase</fullName>
    </recommendedName>
</protein>
<keyword evidence="1" id="KW-0808">Transferase</keyword>
<dbReference type="InterPro" id="IPR001173">
    <property type="entry name" value="Glyco_trans_2-like"/>
</dbReference>
<feature type="domain" description="Glycosyltransferase 2-like" evidence="2">
    <location>
        <begin position="5"/>
        <end position="128"/>
    </location>
</feature>